<dbReference type="Gene3D" id="3.40.50.1820">
    <property type="entry name" value="alpha/beta hydrolase"/>
    <property type="match status" value="1"/>
</dbReference>
<feature type="domain" description="Alpha/beta hydrolase fold-3" evidence="2">
    <location>
        <begin position="91"/>
        <end position="299"/>
    </location>
</feature>
<gene>
    <name evidence="3" type="ORF">KGQ19_20855</name>
</gene>
<reference evidence="3 4" key="1">
    <citation type="submission" date="2020-02" db="EMBL/GenBank/DDBJ databases">
        <title>Acidophilic actinobacteria isolated from forest soil.</title>
        <authorList>
            <person name="Golinska P."/>
        </authorList>
    </citation>
    <scope>NUCLEOTIDE SEQUENCE [LARGE SCALE GENOMIC DNA]</scope>
    <source>
        <strain evidence="3 4">NL8</strain>
    </source>
</reference>
<proteinExistence type="predicted"/>
<organism evidence="3 4">
    <name type="scientific">Catenulispora pinistramenti</name>
    <dbReference type="NCBI Taxonomy" id="2705254"/>
    <lineage>
        <taxon>Bacteria</taxon>
        <taxon>Bacillati</taxon>
        <taxon>Actinomycetota</taxon>
        <taxon>Actinomycetes</taxon>
        <taxon>Catenulisporales</taxon>
        <taxon>Catenulisporaceae</taxon>
        <taxon>Catenulispora</taxon>
    </lineage>
</organism>
<dbReference type="RefSeq" id="WP_212010881.1">
    <property type="nucleotide sequence ID" value="NZ_JAAFYZ010000069.1"/>
</dbReference>
<dbReference type="InterPro" id="IPR050300">
    <property type="entry name" value="GDXG_lipolytic_enzyme"/>
</dbReference>
<comment type="caution">
    <text evidence="3">The sequence shown here is derived from an EMBL/GenBank/DDBJ whole genome shotgun (WGS) entry which is preliminary data.</text>
</comment>
<evidence type="ECO:0000259" key="2">
    <source>
        <dbReference type="Pfam" id="PF07859"/>
    </source>
</evidence>
<protein>
    <submittedName>
        <fullName evidence="3">Alpha/beta hydrolase</fullName>
    </submittedName>
</protein>
<evidence type="ECO:0000256" key="1">
    <source>
        <dbReference type="ARBA" id="ARBA00022801"/>
    </source>
</evidence>
<dbReference type="Pfam" id="PF07859">
    <property type="entry name" value="Abhydrolase_3"/>
    <property type="match status" value="1"/>
</dbReference>
<dbReference type="PANTHER" id="PTHR48081:SF8">
    <property type="entry name" value="ALPHA_BETA HYDROLASE FOLD-3 DOMAIN-CONTAINING PROTEIN-RELATED"/>
    <property type="match status" value="1"/>
</dbReference>
<dbReference type="InterPro" id="IPR029058">
    <property type="entry name" value="AB_hydrolase_fold"/>
</dbReference>
<keyword evidence="1 3" id="KW-0378">Hydrolase</keyword>
<evidence type="ECO:0000313" key="4">
    <source>
        <dbReference type="Proteomes" id="UP000730482"/>
    </source>
</evidence>
<dbReference type="GO" id="GO:0016787">
    <property type="term" value="F:hydrolase activity"/>
    <property type="evidence" value="ECO:0007669"/>
    <property type="project" value="UniProtKB-KW"/>
</dbReference>
<dbReference type="SUPFAM" id="SSF53474">
    <property type="entry name" value="alpha/beta-Hydrolases"/>
    <property type="match status" value="1"/>
</dbReference>
<dbReference type="Proteomes" id="UP000730482">
    <property type="component" value="Unassembled WGS sequence"/>
</dbReference>
<keyword evidence="4" id="KW-1185">Reference proteome</keyword>
<name>A0ABS5KTE8_9ACTN</name>
<dbReference type="EMBL" id="JAAFYZ010000069">
    <property type="protein sequence ID" value="MBS2549318.1"/>
    <property type="molecule type" value="Genomic_DNA"/>
</dbReference>
<sequence length="327" mass="34709">MAIPPSLPFDAGLLDGYHALRGTTAEPMSMERLPQIRAEDAAELPTLDELRRGGRFEVTSYQIPAESGDPEVTLLVCTPVSAPAAARPAIYFTHGGGYFSGDHRHLFFLDPMLDDAEHFGASVISVGYRLAPEHPYPAQIDDVYSGLLWTADHAAELGLDPERIVAAGTSAGGGLTAALASMVRDKGGPRLLGQLLMCPMLDDGNDSDSALQMDGADVWDRSWNGFGWQAMLGSARGGPDVSPYAAPARATDLSGLPPAFIDVGSAETLRDEAVAYADKIWRAGGSAELHVWPGGYHAFDLVVPDAALSRAARAARRSWLERVLAAG</sequence>
<evidence type="ECO:0000313" key="3">
    <source>
        <dbReference type="EMBL" id="MBS2549318.1"/>
    </source>
</evidence>
<dbReference type="PANTHER" id="PTHR48081">
    <property type="entry name" value="AB HYDROLASE SUPERFAMILY PROTEIN C4A8.06C"/>
    <property type="match status" value="1"/>
</dbReference>
<accession>A0ABS5KTE8</accession>
<dbReference type="InterPro" id="IPR013094">
    <property type="entry name" value="AB_hydrolase_3"/>
</dbReference>